<keyword evidence="8" id="KW-0040">ANK repeat</keyword>
<evidence type="ECO:0000313" key="15">
    <source>
        <dbReference type="EMBL" id="AAB71360.1"/>
    </source>
</evidence>
<keyword evidence="4" id="KW-0945">Host-virus interaction</keyword>
<evidence type="ECO:0000256" key="1">
    <source>
        <dbReference type="ARBA" id="ARBA00004147"/>
    </source>
</evidence>
<name>O36971_ASF</name>
<organismHost>
    <name type="scientific">Phacochoerus aethiopicus</name>
    <name type="common">Warthog</name>
    <dbReference type="NCBI Taxonomy" id="85517"/>
</organismHost>
<organismHost>
    <name type="scientific">Ornithodoros</name>
    <name type="common">relapsing fever ticks</name>
    <dbReference type="NCBI Taxonomy" id="6937"/>
</organismHost>
<accession>O36971</accession>
<evidence type="ECO:0000256" key="9">
    <source>
        <dbReference type="ARBA" id="ARBA00023200"/>
    </source>
</evidence>
<dbReference type="SMART" id="SM00248">
    <property type="entry name" value="ANK"/>
    <property type="match status" value="4"/>
</dbReference>
<dbReference type="SUPFAM" id="SSF48403">
    <property type="entry name" value="Ankyrin repeat"/>
    <property type="match status" value="1"/>
</dbReference>
<organismHost>
    <name type="scientific">Phacochoerus africanus</name>
    <name type="common">Warthog</name>
    <dbReference type="NCBI Taxonomy" id="41426"/>
</organismHost>
<dbReference type="GO" id="GO:0030430">
    <property type="term" value="C:host cell cytoplasm"/>
    <property type="evidence" value="ECO:0007669"/>
    <property type="project" value="UniProtKB-SubCell"/>
</dbReference>
<protein>
    <recommendedName>
        <fullName evidence="12">IkB-like protein</fullName>
    </recommendedName>
    <alternativeName>
        <fullName evidence="13">Ankyrin repeat domain-containing protein A238L</fullName>
    </alternativeName>
    <alternativeName>
        <fullName evidence="14">p28</fullName>
    </alternativeName>
</protein>
<dbReference type="GO" id="GO:0042025">
    <property type="term" value="C:host cell nucleus"/>
    <property type="evidence" value="ECO:0007669"/>
    <property type="project" value="UniProtKB-SubCell"/>
</dbReference>
<evidence type="ECO:0000256" key="7">
    <source>
        <dbReference type="ARBA" id="ARBA00022863"/>
    </source>
</evidence>
<evidence type="ECO:0000256" key="12">
    <source>
        <dbReference type="ARBA" id="ARBA00067486"/>
    </source>
</evidence>
<dbReference type="Gene3D" id="1.25.40.20">
    <property type="entry name" value="Ankyrin repeat-containing domain"/>
    <property type="match status" value="1"/>
</dbReference>
<keyword evidence="7" id="KW-1100">Inhibition of host NF-kappa-B by virus</keyword>
<evidence type="ECO:0000256" key="2">
    <source>
        <dbReference type="ARBA" id="ARBA00004192"/>
    </source>
</evidence>
<evidence type="ECO:0000256" key="3">
    <source>
        <dbReference type="ARBA" id="ARBA00022562"/>
    </source>
</evidence>
<evidence type="ECO:0000256" key="4">
    <source>
        <dbReference type="ARBA" id="ARBA00022581"/>
    </source>
</evidence>
<dbReference type="EMBL" id="AF014478">
    <property type="protein sequence ID" value="AAB71360.1"/>
    <property type="molecule type" value="Genomic_DNA"/>
</dbReference>
<evidence type="ECO:0000256" key="11">
    <source>
        <dbReference type="ARBA" id="ARBA00063509"/>
    </source>
</evidence>
<dbReference type="InterPro" id="IPR036770">
    <property type="entry name" value="Ankyrin_rpt-contain_sf"/>
</dbReference>
<organismHost>
    <name type="scientific">Potamochoerus larvatus</name>
    <name type="common">Bushpig</name>
    <dbReference type="NCBI Taxonomy" id="273792"/>
</organismHost>
<dbReference type="FunFam" id="1.25.40.20:FF:001205">
    <property type="entry name" value="Predicted protein"/>
    <property type="match status" value="1"/>
</dbReference>
<dbReference type="PANTHER" id="PTHR24124:SF14">
    <property type="entry name" value="CHROMOSOME UNDETERMINED SCAFFOLD_25, WHOLE GENOME SHOTGUN SEQUENCE"/>
    <property type="match status" value="1"/>
</dbReference>
<keyword evidence="9" id="KW-1035">Host cytoplasm</keyword>
<dbReference type="GO" id="GO:0085034">
    <property type="term" value="P:symbiont-mediated suppression of host NF-kappaB cascade"/>
    <property type="evidence" value="ECO:0007669"/>
    <property type="project" value="UniProtKB-KW"/>
</dbReference>
<comment type="subcellular location">
    <subcellularLocation>
        <location evidence="2">Host cytoplasm</location>
    </subcellularLocation>
    <subcellularLocation>
        <location evidence="1">Host nucleus</location>
    </subcellularLocation>
</comment>
<dbReference type="PROSITE" id="PS50088">
    <property type="entry name" value="ANK_REPEAT"/>
    <property type="match status" value="1"/>
</dbReference>
<dbReference type="GO" id="GO:0010468">
    <property type="term" value="P:regulation of gene expression"/>
    <property type="evidence" value="ECO:0007669"/>
    <property type="project" value="TreeGrafter"/>
</dbReference>
<evidence type="ECO:0000256" key="8">
    <source>
        <dbReference type="ARBA" id="ARBA00023043"/>
    </source>
</evidence>
<evidence type="ECO:0000256" key="13">
    <source>
        <dbReference type="ARBA" id="ARBA00078892"/>
    </source>
</evidence>
<dbReference type="PANTHER" id="PTHR24124">
    <property type="entry name" value="ANKYRIN REPEAT FAMILY A"/>
    <property type="match status" value="1"/>
</dbReference>
<sequence length="239" mass="28391">MEHMFPENQIENLFVGWIKKHIIRNENLTLFEEFFKTDPWIVNRCDKNGSSVFMWICIYGRIDFLKFLFKQESYPGEIINPHRRDKDGNSALHYLAEKKNHLILEEVLDYFGKNGTRICLPNFNGMTPVMKAAMRGRTLNVLSLIKFGADPTQKDYHRGFTAWDWAVFTGNMELVKSLNHDYQKPLYMHFPLYKLDVFHRWFKKKPKIIITGCKNNVYEKLPEQNPNFLCVKKLNKYGK</sequence>
<dbReference type="Pfam" id="PF12796">
    <property type="entry name" value="Ank_2"/>
    <property type="match status" value="1"/>
</dbReference>
<gene>
    <name evidence="15" type="primary">5EL</name>
</gene>
<comment type="similarity">
    <text evidence="10">Belongs to the asfivirus A238L family.</text>
</comment>
<keyword evidence="5" id="KW-0677">Repeat</keyword>
<keyword evidence="3" id="KW-1048">Host nucleus</keyword>
<organism evidence="15">
    <name type="scientific">African swine fever virus</name>
    <name type="common">ASFV</name>
    <dbReference type="NCBI Taxonomy" id="10497"/>
    <lineage>
        <taxon>Viruses</taxon>
        <taxon>Varidnaviria</taxon>
        <taxon>Bamfordvirae</taxon>
        <taxon>Nucleocytoviricota</taxon>
        <taxon>Pokkesviricetes</taxon>
        <taxon>Asfuvirales</taxon>
        <taxon>Asfarviridae</taxon>
        <taxon>Asfivirus</taxon>
        <taxon>Asfivirus haemorrhagiae</taxon>
    </lineage>
</organism>
<organismHost>
    <name type="scientific">Ornithodoros moubata</name>
    <name type="common">Soft tick</name>
    <name type="synonym">Argasid tick</name>
    <dbReference type="NCBI Taxonomy" id="6938"/>
</organismHost>
<evidence type="ECO:0000256" key="6">
    <source>
        <dbReference type="ARBA" id="ARBA00022843"/>
    </source>
</evidence>
<evidence type="ECO:0000256" key="5">
    <source>
        <dbReference type="ARBA" id="ARBA00022737"/>
    </source>
</evidence>
<comment type="subunit">
    <text evidence="11">Interacts with host PPIA. Interacts with host PPP3CA/Calcineurin. Interacts with host RELA/p65; interaction of the 32 kDa form with host RELA results in the formation of a stable complex with NF-kappa-B. Interacts with host PPP3R1. Interacts with host EP300; this interaction inhibits the association of host EP300 with host RELA, JUN and NFATC2.</text>
</comment>
<keyword evidence="6" id="KW-0832">Ubl conjugation</keyword>
<organismHost>
    <name type="scientific">Sus scrofa</name>
    <name type="common">Pig</name>
    <dbReference type="NCBI Taxonomy" id="9823"/>
</organismHost>
<evidence type="ECO:0000256" key="10">
    <source>
        <dbReference type="ARBA" id="ARBA00061565"/>
    </source>
</evidence>
<reference evidence="15" key="1">
    <citation type="journal article" date="1997" name="Virology">
        <title>A conserved African swine fever virus IkappaB homolog, 5EL, is nonessential for growth in vitro and virulence in domestic swine.</title>
        <authorList>
            <person name="Neilan J.G."/>
            <person name="Lu Z."/>
            <person name="Kutish G.F."/>
            <person name="Zsak L."/>
            <person name="Lewis T.L."/>
            <person name="Rock D.L."/>
        </authorList>
    </citation>
    <scope>NUCLEOTIDE SEQUENCE</scope>
</reference>
<dbReference type="Pfam" id="PF00023">
    <property type="entry name" value="Ank"/>
    <property type="match status" value="1"/>
</dbReference>
<evidence type="ECO:0000256" key="14">
    <source>
        <dbReference type="ARBA" id="ARBA00080821"/>
    </source>
</evidence>
<dbReference type="InterPro" id="IPR002110">
    <property type="entry name" value="Ankyrin_rpt"/>
</dbReference>
<proteinExistence type="inferred from homology"/>